<dbReference type="PROSITE" id="PS00622">
    <property type="entry name" value="HTH_LUXR_1"/>
    <property type="match status" value="1"/>
</dbReference>
<evidence type="ECO:0000259" key="6">
    <source>
        <dbReference type="PROSITE" id="PS50043"/>
    </source>
</evidence>
<dbReference type="PROSITE" id="PS50043">
    <property type="entry name" value="HTH_LUXR_2"/>
    <property type="match status" value="1"/>
</dbReference>
<dbReference type="PRINTS" id="PR00038">
    <property type="entry name" value="HTHLUXR"/>
</dbReference>
<dbReference type="EMBL" id="QICD01000001">
    <property type="protein sequence ID" value="RNL48943.1"/>
    <property type="molecule type" value="Genomic_DNA"/>
</dbReference>
<evidence type="ECO:0000256" key="5">
    <source>
        <dbReference type="SAM" id="Phobius"/>
    </source>
</evidence>
<dbReference type="OrthoDB" id="134985at2"/>
<dbReference type="CDD" id="cd06170">
    <property type="entry name" value="LuxR_C_like"/>
    <property type="match status" value="1"/>
</dbReference>
<sequence length="542" mass="59803">MRMIWKTLRPHHVGLAFFWACSMLTFRSSLLLEGLADNTSCQTLIVIVSFVSNMTTLFLIASRIERDPSYYNRLKPSMFTAFILAGLTLLAATGPLTHAGLLPESALPVPLVTGSVLTGIGYGYFWGSWAEYLGRMHPSRTSFYIPVVLLVTSSLFVAVSLCVDQAGVPALLLMAPLPILSQLCLARCKKEVPEGRYALKADSQRYRTALGSLVSLIVSSLVLSCLFGFVWQLTVVSVGSADHAHRLPLIANIIAAAGLIALVLLARRRIDLSFAFRVIVPAIVILFAIMPLFWESNPIMLNVIMSAGYGMFDVIIWYMVASTAYDFAVSGFVIGGIVRALSIIARLVGIGMGYIIMLIPERPSMLIIGISVGAVYVLAMLLVFQGTRHRFSFFQQGAPDQQEEHGESKRAVELPHVGKEVDRRREVDEGGGATLTEQKSEPWQTVEPCPGAERCRKAAADHAKTDPNFAFDQVCEQIAEYYGLTRREAEVLPYLARGRSAKVIADALFVSESTIRTHTRRILEKTALHSKQELIDLIERYE</sequence>
<comment type="caution">
    <text evidence="7">The sequence shown here is derived from an EMBL/GenBank/DDBJ whole genome shotgun (WGS) entry which is preliminary data.</text>
</comment>
<feature type="transmembrane region" description="Helical" evidence="5">
    <location>
        <begin position="299"/>
        <end position="320"/>
    </location>
</feature>
<dbReference type="Proteomes" id="UP000278632">
    <property type="component" value="Unassembled WGS sequence"/>
</dbReference>
<protein>
    <submittedName>
        <fullName evidence="7">LuxR family transcriptional regulator</fullName>
    </submittedName>
</protein>
<dbReference type="PANTHER" id="PTHR44688:SF16">
    <property type="entry name" value="DNA-BINDING TRANSCRIPTIONAL ACTIVATOR DEVR_DOSR"/>
    <property type="match status" value="1"/>
</dbReference>
<feature type="transmembrane region" description="Helical" evidence="5">
    <location>
        <begin position="365"/>
        <end position="384"/>
    </location>
</feature>
<gene>
    <name evidence="7" type="ORF">DMP08_00325</name>
</gene>
<keyword evidence="5" id="KW-0812">Transmembrane</keyword>
<evidence type="ECO:0000313" key="8">
    <source>
        <dbReference type="Proteomes" id="UP000278632"/>
    </source>
</evidence>
<keyword evidence="1" id="KW-0805">Transcription regulation</keyword>
<keyword evidence="5" id="KW-0472">Membrane</keyword>
<evidence type="ECO:0000256" key="4">
    <source>
        <dbReference type="SAM" id="MobiDB-lite"/>
    </source>
</evidence>
<feature type="transmembrane region" description="Helical" evidence="5">
    <location>
        <begin position="12"/>
        <end position="32"/>
    </location>
</feature>
<dbReference type="SUPFAM" id="SSF103473">
    <property type="entry name" value="MFS general substrate transporter"/>
    <property type="match status" value="1"/>
</dbReference>
<feature type="domain" description="HTH luxR-type" evidence="6">
    <location>
        <begin position="484"/>
        <end position="542"/>
    </location>
</feature>
<feature type="transmembrane region" description="Helical" evidence="5">
    <location>
        <begin position="167"/>
        <end position="188"/>
    </location>
</feature>
<accession>A0A3N0BLI8</accession>
<dbReference type="SMART" id="SM00421">
    <property type="entry name" value="HTH_LUXR"/>
    <property type="match status" value="1"/>
</dbReference>
<feature type="transmembrane region" description="Helical" evidence="5">
    <location>
        <begin position="274"/>
        <end position="293"/>
    </location>
</feature>
<dbReference type="Pfam" id="PF00196">
    <property type="entry name" value="GerE"/>
    <property type="match status" value="1"/>
</dbReference>
<evidence type="ECO:0000256" key="2">
    <source>
        <dbReference type="ARBA" id="ARBA00023125"/>
    </source>
</evidence>
<dbReference type="PANTHER" id="PTHR44688">
    <property type="entry name" value="DNA-BINDING TRANSCRIPTIONAL ACTIVATOR DEVR_DOSR"/>
    <property type="match status" value="1"/>
</dbReference>
<dbReference type="SUPFAM" id="SSF46894">
    <property type="entry name" value="C-terminal effector domain of the bipartite response regulators"/>
    <property type="match status" value="1"/>
</dbReference>
<evidence type="ECO:0000313" key="7">
    <source>
        <dbReference type="EMBL" id="RNL48943.1"/>
    </source>
</evidence>
<feature type="region of interest" description="Disordered" evidence="4">
    <location>
        <begin position="423"/>
        <end position="448"/>
    </location>
</feature>
<organism evidence="7 8">
    <name type="scientific">Paraeggerthella hongkongensis</name>
    <dbReference type="NCBI Taxonomy" id="230658"/>
    <lineage>
        <taxon>Bacteria</taxon>
        <taxon>Bacillati</taxon>
        <taxon>Actinomycetota</taxon>
        <taxon>Coriobacteriia</taxon>
        <taxon>Eggerthellales</taxon>
        <taxon>Eggerthellaceae</taxon>
        <taxon>Paraeggerthella</taxon>
    </lineage>
</organism>
<feature type="transmembrane region" description="Helical" evidence="5">
    <location>
        <begin position="249"/>
        <end position="267"/>
    </location>
</feature>
<dbReference type="AlphaFoldDB" id="A0A3N0BLI8"/>
<feature type="transmembrane region" description="Helical" evidence="5">
    <location>
        <begin position="44"/>
        <end position="64"/>
    </location>
</feature>
<dbReference type="InterPro" id="IPR036388">
    <property type="entry name" value="WH-like_DNA-bd_sf"/>
</dbReference>
<proteinExistence type="predicted"/>
<keyword evidence="5" id="KW-1133">Transmembrane helix</keyword>
<reference evidence="8" key="1">
    <citation type="submission" date="2018-05" db="EMBL/GenBank/DDBJ databases">
        <title>Genome Sequencing of selected type strains of the family Eggerthellaceae.</title>
        <authorList>
            <person name="Danylec N."/>
            <person name="Stoll D.A."/>
            <person name="Doetsch A."/>
            <person name="Huch M."/>
        </authorList>
    </citation>
    <scope>NUCLEOTIDE SEQUENCE [LARGE SCALE GENOMIC DNA]</scope>
    <source>
        <strain evidence="8">DSM 16106</strain>
    </source>
</reference>
<feature type="transmembrane region" description="Helical" evidence="5">
    <location>
        <begin position="332"/>
        <end position="359"/>
    </location>
</feature>
<dbReference type="GO" id="GO:0006355">
    <property type="term" value="P:regulation of DNA-templated transcription"/>
    <property type="evidence" value="ECO:0007669"/>
    <property type="project" value="InterPro"/>
</dbReference>
<dbReference type="InterPro" id="IPR036259">
    <property type="entry name" value="MFS_trans_sf"/>
</dbReference>
<evidence type="ECO:0000256" key="1">
    <source>
        <dbReference type="ARBA" id="ARBA00023015"/>
    </source>
</evidence>
<name>A0A3N0BLI8_9ACTN</name>
<feature type="transmembrane region" description="Helical" evidence="5">
    <location>
        <begin position="141"/>
        <end position="161"/>
    </location>
</feature>
<evidence type="ECO:0000256" key="3">
    <source>
        <dbReference type="ARBA" id="ARBA00023163"/>
    </source>
</evidence>
<keyword evidence="8" id="KW-1185">Reference proteome</keyword>
<dbReference type="Gene3D" id="1.10.10.10">
    <property type="entry name" value="Winged helix-like DNA-binding domain superfamily/Winged helix DNA-binding domain"/>
    <property type="match status" value="1"/>
</dbReference>
<feature type="transmembrane region" description="Helical" evidence="5">
    <location>
        <begin position="109"/>
        <end position="129"/>
    </location>
</feature>
<dbReference type="InterPro" id="IPR016032">
    <property type="entry name" value="Sig_transdc_resp-reg_C-effctor"/>
</dbReference>
<keyword evidence="2" id="KW-0238">DNA-binding</keyword>
<feature type="transmembrane region" description="Helical" evidence="5">
    <location>
        <begin position="209"/>
        <end position="229"/>
    </location>
</feature>
<keyword evidence="3" id="KW-0804">Transcription</keyword>
<feature type="transmembrane region" description="Helical" evidence="5">
    <location>
        <begin position="76"/>
        <end position="97"/>
    </location>
</feature>
<dbReference type="GO" id="GO:0003677">
    <property type="term" value="F:DNA binding"/>
    <property type="evidence" value="ECO:0007669"/>
    <property type="project" value="UniProtKB-KW"/>
</dbReference>
<dbReference type="InterPro" id="IPR000792">
    <property type="entry name" value="Tscrpt_reg_LuxR_C"/>
</dbReference>